<organism evidence="3 4">
    <name type="scientific">Butyrivibrio hungatei</name>
    <dbReference type="NCBI Taxonomy" id="185008"/>
    <lineage>
        <taxon>Bacteria</taxon>
        <taxon>Bacillati</taxon>
        <taxon>Bacillota</taxon>
        <taxon>Clostridia</taxon>
        <taxon>Lachnospirales</taxon>
        <taxon>Lachnospiraceae</taxon>
        <taxon>Butyrivibrio</taxon>
    </lineage>
</organism>
<dbReference type="AlphaFoldDB" id="A0A1D9NYQ2"/>
<keyword evidence="2" id="KW-0732">Signal</keyword>
<reference evidence="4" key="1">
    <citation type="submission" date="2016-10" db="EMBL/GenBank/DDBJ databases">
        <title>The complete genome sequence of the rumen bacterium Butyrivibrio hungatei MB2003.</title>
        <authorList>
            <person name="Palevich N."/>
            <person name="Kelly W.J."/>
            <person name="Leahy S.C."/>
            <person name="Altermann E."/>
            <person name="Rakonjac J."/>
            <person name="Attwood G.T."/>
        </authorList>
    </citation>
    <scope>NUCLEOTIDE SEQUENCE [LARGE SCALE GENOMIC DNA]</scope>
    <source>
        <strain evidence="4">MB2003</strain>
    </source>
</reference>
<dbReference type="PROSITE" id="PS51257">
    <property type="entry name" value="PROKAR_LIPOPROTEIN"/>
    <property type="match status" value="1"/>
</dbReference>
<gene>
    <name evidence="3" type="ORF">bhn_I0348</name>
</gene>
<evidence type="ECO:0000256" key="2">
    <source>
        <dbReference type="SAM" id="SignalP"/>
    </source>
</evidence>
<feature type="compositionally biased region" description="Low complexity" evidence="1">
    <location>
        <begin position="37"/>
        <end position="49"/>
    </location>
</feature>
<dbReference type="RefSeq" id="WP_071175163.1">
    <property type="nucleotide sequence ID" value="NZ_CP017831.1"/>
</dbReference>
<dbReference type="OrthoDB" id="1864194at2"/>
<evidence type="ECO:0000313" key="4">
    <source>
        <dbReference type="Proteomes" id="UP000179284"/>
    </source>
</evidence>
<proteinExistence type="predicted"/>
<dbReference type="Proteomes" id="UP000179284">
    <property type="component" value="Chromosome I"/>
</dbReference>
<protein>
    <recommendedName>
        <fullName evidence="5">FG-GAP repeat protein</fullName>
    </recommendedName>
</protein>
<accession>A0A1D9NYQ2</accession>
<evidence type="ECO:0008006" key="5">
    <source>
        <dbReference type="Google" id="ProtNLM"/>
    </source>
</evidence>
<sequence>MKRKFLIPLLTTILVLTACGKDAGSDPDNIFESTAGNSAETSAENSNNSDSRDSMANAEPISEDEMNEFNDLFSTPEYIGFLKKPFNDPSELDWDVVLESGGGIIDTNISQDEIDAFVKEENQERLYANLWRISKKDLDSYAKSHTGESFDAGNNSFTWRYLEQYDSYYIEKFEMEEPIFFTCVSGEKSGTEYSLRFTTDQPDHYGYNSDRIINLTKDGDSIIVRSNSIQWEENCNPNQTFDVELVPGEGPVRFISYPGDAQNGVGIAIVKDGKLITSLSTFTSRGDNWGYFKKLNAVGFFDFNADGVKDIAMIGETDFGTNIILAESVPGGSYEDFYDVPEKIEEQYGDSVSIPQIKSFLMGDNTDCTFGHYEDAYEQIANLYHIGSDDVTFDLIYVDDDDIPELVAGKDGYYVSLYTFKNGHAHCYMHHWTYGAMGNAGYYYSPRKNVFHNTNYDYAGAIQYETFMSIREDDELEEDLCAKYIWFQDTDGDGAPSEDEEMSDDYTEPYGEYYTNLTGKDMTTEEIKAEIERLESLEFKEVHGSISFEELSGALGVR</sequence>
<evidence type="ECO:0000256" key="1">
    <source>
        <dbReference type="SAM" id="MobiDB-lite"/>
    </source>
</evidence>
<name>A0A1D9NYQ2_9FIRM</name>
<feature type="region of interest" description="Disordered" evidence="1">
    <location>
        <begin position="29"/>
        <end position="57"/>
    </location>
</feature>
<keyword evidence="4" id="KW-1185">Reference proteome</keyword>
<feature type="signal peptide" evidence="2">
    <location>
        <begin position="1"/>
        <end position="20"/>
    </location>
</feature>
<evidence type="ECO:0000313" key="3">
    <source>
        <dbReference type="EMBL" id="AOZ95382.1"/>
    </source>
</evidence>
<dbReference type="EMBL" id="CP017831">
    <property type="protein sequence ID" value="AOZ95382.1"/>
    <property type="molecule type" value="Genomic_DNA"/>
</dbReference>
<dbReference type="KEGG" id="bhu:bhn_I0348"/>
<feature type="chain" id="PRO_5038857957" description="FG-GAP repeat protein" evidence="2">
    <location>
        <begin position="21"/>
        <end position="558"/>
    </location>
</feature>